<gene>
    <name evidence="2" type="ORF">IZO911_LOCUS301</name>
</gene>
<sequence length="313" mass="34380">MRFDESGKLPIDSISTEDNDNLIKTIEPKKSDTTKSDSSNLDSTKCAGEIVNPPATVIIDNQDDQQSLCEEGRAQEPEYSDEAKIDYKEHENETKVGVTEHGNEAKAHNKEHGNEAKVDDTEHKSEPKDCITEHGNETKLDDKEHENEAKIEDTEHGIEAKVEGAEHANEAKVEGAECDNEVDVQEDQSNGKPVTIGTIGLNASNDQFDGCLDSMAYYNWAKNATEILNDATLVVYLSFNGDTLLDSDPLKINGTGTNYSYTSAGRINQSISLSGSSSYVQVTGLTRLGINGWPYSFAVWIKPTNLANEQLYI</sequence>
<comment type="caution">
    <text evidence="2">The sequence shown here is derived from an EMBL/GenBank/DDBJ whole genome shotgun (WGS) entry which is preliminary data.</text>
</comment>
<evidence type="ECO:0000256" key="1">
    <source>
        <dbReference type="SAM" id="MobiDB-lite"/>
    </source>
</evidence>
<dbReference type="Proteomes" id="UP000663860">
    <property type="component" value="Unassembled WGS sequence"/>
</dbReference>
<proteinExistence type="predicted"/>
<name>A0A813M256_9BILA</name>
<feature type="compositionally biased region" description="Basic and acidic residues" evidence="1">
    <location>
        <begin position="70"/>
        <end position="94"/>
    </location>
</feature>
<dbReference type="AlphaFoldDB" id="A0A813M256"/>
<evidence type="ECO:0000313" key="3">
    <source>
        <dbReference type="Proteomes" id="UP000663860"/>
    </source>
</evidence>
<dbReference type="InterPro" id="IPR013320">
    <property type="entry name" value="ConA-like_dom_sf"/>
</dbReference>
<feature type="compositionally biased region" description="Low complexity" evidence="1">
    <location>
        <begin position="36"/>
        <end position="45"/>
    </location>
</feature>
<dbReference type="Gene3D" id="2.60.120.200">
    <property type="match status" value="1"/>
</dbReference>
<reference evidence="2" key="1">
    <citation type="submission" date="2021-02" db="EMBL/GenBank/DDBJ databases">
        <authorList>
            <person name="Nowell W R."/>
        </authorList>
    </citation>
    <scope>NUCLEOTIDE SEQUENCE</scope>
</reference>
<feature type="compositionally biased region" description="Basic and acidic residues" evidence="1">
    <location>
        <begin position="26"/>
        <end position="35"/>
    </location>
</feature>
<evidence type="ECO:0000313" key="2">
    <source>
        <dbReference type="EMBL" id="CAF0713066.1"/>
    </source>
</evidence>
<dbReference type="EMBL" id="CAJNOE010000002">
    <property type="protein sequence ID" value="CAF0713066.1"/>
    <property type="molecule type" value="Genomic_DNA"/>
</dbReference>
<dbReference type="SUPFAM" id="SSF49899">
    <property type="entry name" value="Concanavalin A-like lectins/glucanases"/>
    <property type="match status" value="1"/>
</dbReference>
<feature type="region of interest" description="Disordered" evidence="1">
    <location>
        <begin position="1"/>
        <end position="150"/>
    </location>
</feature>
<accession>A0A813M256</accession>
<feature type="compositionally biased region" description="Basic and acidic residues" evidence="1">
    <location>
        <begin position="101"/>
        <end position="150"/>
    </location>
</feature>
<organism evidence="2 3">
    <name type="scientific">Adineta steineri</name>
    <dbReference type="NCBI Taxonomy" id="433720"/>
    <lineage>
        <taxon>Eukaryota</taxon>
        <taxon>Metazoa</taxon>
        <taxon>Spiralia</taxon>
        <taxon>Gnathifera</taxon>
        <taxon>Rotifera</taxon>
        <taxon>Eurotatoria</taxon>
        <taxon>Bdelloidea</taxon>
        <taxon>Adinetida</taxon>
        <taxon>Adinetidae</taxon>
        <taxon>Adineta</taxon>
    </lineage>
</organism>
<protein>
    <submittedName>
        <fullName evidence="2">Uncharacterized protein</fullName>
    </submittedName>
</protein>